<dbReference type="PROSITE" id="PS01094">
    <property type="entry name" value="UPF0076"/>
    <property type="match status" value="1"/>
</dbReference>
<proteinExistence type="inferred from homology"/>
<dbReference type="GO" id="GO:0005829">
    <property type="term" value="C:cytosol"/>
    <property type="evidence" value="ECO:0007669"/>
    <property type="project" value="TreeGrafter"/>
</dbReference>
<dbReference type="EC" id="3.5.99.10" evidence="2"/>
<keyword evidence="2" id="KW-0378">Hydrolase</keyword>
<dbReference type="Gene3D" id="3.30.1330.40">
    <property type="entry name" value="RutC-like"/>
    <property type="match status" value="1"/>
</dbReference>
<dbReference type="SUPFAM" id="SSF55298">
    <property type="entry name" value="YjgF-like"/>
    <property type="match status" value="1"/>
</dbReference>
<dbReference type="PANTHER" id="PTHR11803">
    <property type="entry name" value="2-IMINOBUTANOATE/2-IMINOPROPANOATE DEAMINASE RIDA"/>
    <property type="match status" value="1"/>
</dbReference>
<evidence type="ECO:0000313" key="2">
    <source>
        <dbReference type="EMBL" id="MBB5685685.1"/>
    </source>
</evidence>
<dbReference type="InterPro" id="IPR035959">
    <property type="entry name" value="RutC-like_sf"/>
</dbReference>
<dbReference type="EMBL" id="JACIJC010000002">
    <property type="protein sequence ID" value="MBB5685685.1"/>
    <property type="molecule type" value="Genomic_DNA"/>
</dbReference>
<dbReference type="PANTHER" id="PTHR11803:SF39">
    <property type="entry name" value="2-IMINOBUTANOATE_2-IMINOPROPANOATE DEAMINASE"/>
    <property type="match status" value="1"/>
</dbReference>
<evidence type="ECO:0000256" key="1">
    <source>
        <dbReference type="ARBA" id="ARBA00010552"/>
    </source>
</evidence>
<name>A0A7W9EF45_9SPHN</name>
<keyword evidence="3" id="KW-1185">Reference proteome</keyword>
<comment type="similarity">
    <text evidence="1">Belongs to the RutC family.</text>
</comment>
<dbReference type="CDD" id="cd00448">
    <property type="entry name" value="YjgF_YER057c_UK114_family"/>
    <property type="match status" value="1"/>
</dbReference>
<dbReference type="Proteomes" id="UP000549617">
    <property type="component" value="Unassembled WGS sequence"/>
</dbReference>
<dbReference type="InterPro" id="IPR019897">
    <property type="entry name" value="RidA_CS"/>
</dbReference>
<dbReference type="InterPro" id="IPR006175">
    <property type="entry name" value="YjgF/YER057c/UK114"/>
</dbReference>
<gene>
    <name evidence="2" type="ORF">FHS49_001693</name>
</gene>
<dbReference type="GO" id="GO:0120241">
    <property type="term" value="F:2-iminobutanoate/2-iminopropanoate deaminase"/>
    <property type="evidence" value="ECO:0007669"/>
    <property type="project" value="UniProtKB-EC"/>
</dbReference>
<dbReference type="AlphaFoldDB" id="A0A7W9EF45"/>
<dbReference type="Pfam" id="PF01042">
    <property type="entry name" value="Ribonuc_L-PSP"/>
    <property type="match status" value="1"/>
</dbReference>
<comment type="caution">
    <text evidence="2">The sequence shown here is derived from an EMBL/GenBank/DDBJ whole genome shotgun (WGS) entry which is preliminary data.</text>
</comment>
<accession>A0A7W9EF45</accession>
<reference evidence="2 3" key="1">
    <citation type="submission" date="2020-08" db="EMBL/GenBank/DDBJ databases">
        <title>Genomic Encyclopedia of Type Strains, Phase IV (KMG-IV): sequencing the most valuable type-strain genomes for metagenomic binning, comparative biology and taxonomic classification.</title>
        <authorList>
            <person name="Goeker M."/>
        </authorList>
    </citation>
    <scope>NUCLEOTIDE SEQUENCE [LARGE SCALE GENOMIC DNA]</scope>
    <source>
        <strain evidence="2 3">DSM 25079</strain>
    </source>
</reference>
<organism evidence="2 3">
    <name type="scientific">Sphingobium boeckii</name>
    <dbReference type="NCBI Taxonomy" id="1082345"/>
    <lineage>
        <taxon>Bacteria</taxon>
        <taxon>Pseudomonadati</taxon>
        <taxon>Pseudomonadota</taxon>
        <taxon>Alphaproteobacteria</taxon>
        <taxon>Sphingomonadales</taxon>
        <taxon>Sphingomonadaceae</taxon>
        <taxon>Sphingobium</taxon>
    </lineage>
</organism>
<evidence type="ECO:0000313" key="3">
    <source>
        <dbReference type="Proteomes" id="UP000549617"/>
    </source>
</evidence>
<sequence length="136" mass="14291">MFGVRSLEEGQPMKIVKSPAVNVPISAAIETGDLVFLSGQIAFREGKIAGETVAEQTEVVIDALEGVLAELGLTLDNVVKTSVWLTDASLFGEFNGVYAERFKAPCPARSTVISGLALPGALVEIDAIASRTSQRG</sequence>
<protein>
    <submittedName>
        <fullName evidence="2">2-iminobutanoate/2-iminopropanoate deaminase</fullName>
        <ecNumber evidence="2">3.5.99.10</ecNumber>
    </submittedName>
</protein>